<dbReference type="PANTHER" id="PTHR42941:SF1">
    <property type="entry name" value="SLL1037 PROTEIN"/>
    <property type="match status" value="1"/>
</dbReference>
<accession>A0A7W7Y4S0</accession>
<dbReference type="NCBIfam" id="TIGR02122">
    <property type="entry name" value="TRAP_TAXI"/>
    <property type="match status" value="1"/>
</dbReference>
<sequence>MVVGRHLKWFAFLIVTLAVAVAGCGDQSSEEGARPSSMTIGAASIGGAYYVYAGGWSQVIERHVGIPTGVEVTGGPNHNMQLVHMGDLELGMVTMGPAYEAWHGLEDWTNGIEHRNVRVIFPMYNTYSQWWATERSGITSVDDLAGKRVGAGPQGGTAGTYHPRILRLLGVDATVRHAGLSDLVGQHMDGQLDANSFAAGLPVGGVLEMANQRRITMFGIDGEQRDRVVEEWPFWSATVIPADAYDFIDEDVETIGIYNMAIANKDLDDDLVYEIVKSVLENNDAMMRAHSAARETLAENITNNTWMWMHPGAIRYFEEQGIELHPDVYPPEYQR</sequence>
<dbReference type="CDD" id="cd13570">
    <property type="entry name" value="PBP2_TAXI_TRAP_like_2"/>
    <property type="match status" value="1"/>
</dbReference>
<dbReference type="Gene3D" id="3.40.190.10">
    <property type="entry name" value="Periplasmic binding protein-like II"/>
    <property type="match status" value="2"/>
</dbReference>
<organism evidence="1 2">
    <name type="scientific">Desulfurispira natronophila</name>
    <dbReference type="NCBI Taxonomy" id="682562"/>
    <lineage>
        <taxon>Bacteria</taxon>
        <taxon>Pseudomonadati</taxon>
        <taxon>Chrysiogenota</taxon>
        <taxon>Chrysiogenia</taxon>
        <taxon>Chrysiogenales</taxon>
        <taxon>Chrysiogenaceae</taxon>
        <taxon>Desulfurispira</taxon>
    </lineage>
</organism>
<proteinExistence type="predicted"/>
<protein>
    <recommendedName>
        <fullName evidence="3">TAXI family TRAP transporter solute-binding subunit</fullName>
    </recommendedName>
</protein>
<comment type="caution">
    <text evidence="1">The sequence shown here is derived from an EMBL/GenBank/DDBJ whole genome shotgun (WGS) entry which is preliminary data.</text>
</comment>
<keyword evidence="2" id="KW-1185">Reference proteome</keyword>
<dbReference type="PANTHER" id="PTHR42941">
    <property type="entry name" value="SLL1037 PROTEIN"/>
    <property type="match status" value="1"/>
</dbReference>
<dbReference type="SUPFAM" id="SSF53850">
    <property type="entry name" value="Periplasmic binding protein-like II"/>
    <property type="match status" value="1"/>
</dbReference>
<gene>
    <name evidence="1" type="ORF">HNR37_001395</name>
</gene>
<reference evidence="1 2" key="1">
    <citation type="submission" date="2020-08" db="EMBL/GenBank/DDBJ databases">
        <title>Genomic Encyclopedia of Type Strains, Phase IV (KMG-IV): sequencing the most valuable type-strain genomes for metagenomic binning, comparative biology and taxonomic classification.</title>
        <authorList>
            <person name="Goeker M."/>
        </authorList>
    </citation>
    <scope>NUCLEOTIDE SEQUENCE [LARGE SCALE GENOMIC DNA]</scope>
    <source>
        <strain evidence="1 2">DSM 22071</strain>
    </source>
</reference>
<dbReference type="AlphaFoldDB" id="A0A7W7Y4S0"/>
<dbReference type="EMBL" id="JACHID010000007">
    <property type="protein sequence ID" value="MBB5022078.1"/>
    <property type="molecule type" value="Genomic_DNA"/>
</dbReference>
<name>A0A7W7Y4S0_9BACT</name>
<evidence type="ECO:0008006" key="3">
    <source>
        <dbReference type="Google" id="ProtNLM"/>
    </source>
</evidence>
<dbReference type="Pfam" id="PF16868">
    <property type="entry name" value="NMT1_3"/>
    <property type="match status" value="1"/>
</dbReference>
<evidence type="ECO:0000313" key="2">
    <source>
        <dbReference type="Proteomes" id="UP000528322"/>
    </source>
</evidence>
<dbReference type="Proteomes" id="UP000528322">
    <property type="component" value="Unassembled WGS sequence"/>
</dbReference>
<dbReference type="InterPro" id="IPR011852">
    <property type="entry name" value="TRAP_TAXI"/>
</dbReference>
<evidence type="ECO:0000313" key="1">
    <source>
        <dbReference type="EMBL" id="MBB5022078.1"/>
    </source>
</evidence>
<dbReference type="PROSITE" id="PS51257">
    <property type="entry name" value="PROKAR_LIPOPROTEIN"/>
    <property type="match status" value="1"/>
</dbReference>